<name>A0A9X8R9H7_9BACI</name>
<dbReference type="Pfam" id="PF17261">
    <property type="entry name" value="DUF5327"/>
    <property type="match status" value="1"/>
</dbReference>
<dbReference type="Proteomes" id="UP000185829">
    <property type="component" value="Unassembled WGS sequence"/>
</dbReference>
<accession>A0A9X8R9H7</accession>
<dbReference type="InterPro" id="IPR035218">
    <property type="entry name" value="DUF5327"/>
</dbReference>
<evidence type="ECO:0000313" key="2">
    <source>
        <dbReference type="Proteomes" id="UP000185829"/>
    </source>
</evidence>
<sequence length="125" mass="13926">MLEISGQANKEVGNMQGVFFSDFCYASYDSFDLYIDEVVKLDISSRQMLDKIEELVLKAKQANSEDKVQGYVIAIKSLCEVMVDEKAANISMPKPITLTQPVMSATPNVEPVKMDEANGESLFDF</sequence>
<organism evidence="1 2">
    <name type="scientific">Peribacillus simplex</name>
    <dbReference type="NCBI Taxonomy" id="1478"/>
    <lineage>
        <taxon>Bacteria</taxon>
        <taxon>Bacillati</taxon>
        <taxon>Bacillota</taxon>
        <taxon>Bacilli</taxon>
        <taxon>Bacillales</taxon>
        <taxon>Bacillaceae</taxon>
        <taxon>Peribacillus</taxon>
    </lineage>
</organism>
<comment type="caution">
    <text evidence="1">The sequence shown here is derived from an EMBL/GenBank/DDBJ whole genome shotgun (WGS) entry which is preliminary data.</text>
</comment>
<dbReference type="EMBL" id="FTMX01000003">
    <property type="protein sequence ID" value="SIR36686.1"/>
    <property type="molecule type" value="Genomic_DNA"/>
</dbReference>
<protein>
    <submittedName>
        <fullName evidence="1">Uncharacterized protein</fullName>
    </submittedName>
</protein>
<gene>
    <name evidence="1" type="ORF">SAMN05878482_103440</name>
</gene>
<evidence type="ECO:0000313" key="1">
    <source>
        <dbReference type="EMBL" id="SIR36686.1"/>
    </source>
</evidence>
<reference evidence="1 2" key="1">
    <citation type="submission" date="2017-01" db="EMBL/GenBank/DDBJ databases">
        <authorList>
            <person name="Varghese N."/>
            <person name="Submissions S."/>
        </authorList>
    </citation>
    <scope>NUCLEOTIDE SEQUENCE [LARGE SCALE GENOMIC DNA]</scope>
    <source>
        <strain evidence="1 2">RUG2-6</strain>
    </source>
</reference>
<dbReference type="AlphaFoldDB" id="A0A9X8R9H7"/>
<proteinExistence type="predicted"/>